<dbReference type="Gene3D" id="3.30.70.1400">
    <property type="entry name" value="Aminomethyltransferase beta-barrel domains"/>
    <property type="match status" value="1"/>
</dbReference>
<protein>
    <recommendedName>
        <fullName evidence="3">GCVT N-terminal domain-containing protein</fullName>
    </recommendedName>
</protein>
<feature type="region of interest" description="Disordered" evidence="2">
    <location>
        <begin position="324"/>
        <end position="352"/>
    </location>
</feature>
<dbReference type="InterPro" id="IPR045179">
    <property type="entry name" value="YgfZ/GcvT"/>
</dbReference>
<dbReference type="Gene3D" id="2.40.30.160">
    <property type="match status" value="1"/>
</dbReference>
<evidence type="ECO:0000313" key="5">
    <source>
        <dbReference type="Proteomes" id="UP000199496"/>
    </source>
</evidence>
<dbReference type="PIRSF" id="PIRSF006487">
    <property type="entry name" value="GcvT"/>
    <property type="match status" value="1"/>
</dbReference>
<evidence type="ECO:0000256" key="2">
    <source>
        <dbReference type="SAM" id="MobiDB-lite"/>
    </source>
</evidence>
<feature type="binding site" evidence="1">
    <location>
        <position position="183"/>
    </location>
    <ligand>
        <name>substrate</name>
    </ligand>
</feature>
<evidence type="ECO:0000313" key="4">
    <source>
        <dbReference type="EMBL" id="SEP67114.1"/>
    </source>
</evidence>
<dbReference type="PANTHER" id="PTHR22602:SF0">
    <property type="entry name" value="TRANSFERASE CAF17, MITOCHONDRIAL-RELATED"/>
    <property type="match status" value="1"/>
</dbReference>
<dbReference type="GO" id="GO:0016226">
    <property type="term" value="P:iron-sulfur cluster assembly"/>
    <property type="evidence" value="ECO:0007669"/>
    <property type="project" value="TreeGrafter"/>
</dbReference>
<dbReference type="OrthoDB" id="9796287at2"/>
<dbReference type="Proteomes" id="UP000199496">
    <property type="component" value="Unassembled WGS sequence"/>
</dbReference>
<dbReference type="PANTHER" id="PTHR22602">
    <property type="entry name" value="TRANSFERASE CAF17, MITOCHONDRIAL-RELATED"/>
    <property type="match status" value="1"/>
</dbReference>
<feature type="region of interest" description="Disordered" evidence="2">
    <location>
        <begin position="279"/>
        <end position="302"/>
    </location>
</feature>
<evidence type="ECO:0000259" key="3">
    <source>
        <dbReference type="Pfam" id="PF01571"/>
    </source>
</evidence>
<keyword evidence="5" id="KW-1185">Reference proteome</keyword>
<evidence type="ECO:0000256" key="1">
    <source>
        <dbReference type="PIRSR" id="PIRSR006487-1"/>
    </source>
</evidence>
<dbReference type="InterPro" id="IPR029043">
    <property type="entry name" value="GcvT/YgfZ_C"/>
</dbReference>
<dbReference type="EMBL" id="FOFO01000003">
    <property type="protein sequence ID" value="SEP67114.1"/>
    <property type="molecule type" value="Genomic_DNA"/>
</dbReference>
<dbReference type="Pfam" id="PF01571">
    <property type="entry name" value="GCV_T"/>
    <property type="match status" value="1"/>
</dbReference>
<sequence>MKPEWKAFLLDAGAEMDNDRVSHYGNPERERSVAVTGDVICDLSHQGLIRARGEEAAAFLQGQFTCDVSEVGPQHSLPGAWCTAKGRMVCTFRLFNRGDAFYLRLPREQVETVLKRLSMYVLRAKVTLEDAGDAFIPLGLSGPHGETLLKDALGGDIPTQANACTRHDSITIIRIPGHHPRFELYGDLESMQQLWHALNVHCAPVGAAQWALMDILAGIPNLYPATAEAFVPQMTNLQQLGGVSFNKGCYPGQEVVARMQYLGKLKRRMYLIHLPVETPPQPGDSLVDPDQPSDQPAGTIVDAQRHPDGGVAALAVMQITSAEAGQSRLERPDGAPAQVVPLPYAFDPAATP</sequence>
<dbReference type="RefSeq" id="WP_090203199.1">
    <property type="nucleotide sequence ID" value="NZ_FOFO01000003.1"/>
</dbReference>
<name>A0A1H8ZRY2_9GAMM</name>
<dbReference type="InterPro" id="IPR017703">
    <property type="entry name" value="YgfZ/GCV_T_CS"/>
</dbReference>
<dbReference type="NCBIfam" id="TIGR03317">
    <property type="entry name" value="ygfZ_signature"/>
    <property type="match status" value="1"/>
</dbReference>
<reference evidence="4 5" key="1">
    <citation type="submission" date="2016-10" db="EMBL/GenBank/DDBJ databases">
        <authorList>
            <person name="de Groot N.N."/>
        </authorList>
    </citation>
    <scope>NUCLEOTIDE SEQUENCE [LARGE SCALE GENOMIC DNA]</scope>
    <source>
        <strain evidence="4 5">B7-7</strain>
    </source>
</reference>
<gene>
    <name evidence="4" type="ORF">SAMN05421693_10329</name>
</gene>
<feature type="domain" description="GCVT N-terminal" evidence="3">
    <location>
        <begin position="34"/>
        <end position="201"/>
    </location>
</feature>
<dbReference type="SUPFAM" id="SSF103025">
    <property type="entry name" value="Folate-binding domain"/>
    <property type="match status" value="1"/>
</dbReference>
<organism evidence="4 5">
    <name type="scientific">Ectothiorhodospira magna</name>
    <dbReference type="NCBI Taxonomy" id="867345"/>
    <lineage>
        <taxon>Bacteria</taxon>
        <taxon>Pseudomonadati</taxon>
        <taxon>Pseudomonadota</taxon>
        <taxon>Gammaproteobacteria</taxon>
        <taxon>Chromatiales</taxon>
        <taxon>Ectothiorhodospiraceae</taxon>
        <taxon>Ectothiorhodospira</taxon>
    </lineage>
</organism>
<dbReference type="InterPro" id="IPR006222">
    <property type="entry name" value="GCVT_N"/>
</dbReference>
<dbReference type="Gene3D" id="3.30.70.1630">
    <property type="match status" value="1"/>
</dbReference>
<accession>A0A1H8ZRY2</accession>
<dbReference type="SUPFAM" id="SSF101790">
    <property type="entry name" value="Aminomethyltransferase beta-barrel domain"/>
    <property type="match status" value="1"/>
</dbReference>
<dbReference type="STRING" id="867345.SAMN05421693_10329"/>
<proteinExistence type="predicted"/>
<dbReference type="AlphaFoldDB" id="A0A1H8ZRY2"/>